<comment type="catalytic activity">
    <reaction evidence="3">
        <text>sarcosine + (6S)-5,6,7,8-tetrahydrofolate + O2 = (6R)-5,10-methylene-5,6,7,8-tetrahydrofolate + glycine + H2O2</text>
        <dbReference type="Rhea" id="RHEA:70455"/>
        <dbReference type="ChEBI" id="CHEBI:15379"/>
        <dbReference type="ChEBI" id="CHEBI:15636"/>
        <dbReference type="ChEBI" id="CHEBI:16240"/>
        <dbReference type="ChEBI" id="CHEBI:57305"/>
        <dbReference type="ChEBI" id="CHEBI:57433"/>
        <dbReference type="ChEBI" id="CHEBI:57453"/>
        <dbReference type="EC" id="1.5.3.24"/>
    </reaction>
</comment>
<name>A0A6G9Z479_9NOCA</name>
<sequence length="951" mass="101507">MNAPLRTPRGGRIDRDTALAFTFDGRELTGHPGDTLASALLANGIHRVASSVKFGRPRGVTAAWAEDTGGLVQIETPFPEPMLLATTVELFDGLVARGLPGQGRLAETPDPATYDAKHAHADLLVVGAGPAGLAAALTAARAGARVVLVDEQSEAGGALLGDTEIIDGAPASEWVAAAVAELAACPEVVHLQRTTAFGHYDDGFVLALERRTDHLGFDAPAALSRQRVWRIRARHVLIATGAHERPVVFTDNDRPGIMLAHAARTFLHRYGVRIGTRAVVFTTNDSAYPVAIDLHDAGVGIEAVVEARDEGPRRWVRECERRGIAVRTASVVCGTRGADRVTHAMVTGRSNTARRVSLACDALLVSGGWNPAVHLYSQARGALRYDDALGAFLPGEPLPGVTVAGSANGVFDLAGCLREGRSAGTAAMLGLGFSPAPAADPSVADSGAPSRPLVLWRVPDSDGAASQFVDVQRDATVADLARAVRAGMRSMEHIKRYTTIGTAHDQGKTSGVVSSGIAAELLGTRIEDLGTTTFRPPYTPVAFAALAGRNRGALFDPERVTAVHDWHVAHGAVFEDVGQWKRPRYYPRPGEDMAAAVLRECAAVRGGVGILDGSTLGKIDVQGPDAGTLLDLMYTNMMSTLKVGMIRYGVMCGVDGMVLDDGTVMRLADNRFQVFTTTGNAARILDWMEEWLQTEWPQLRVRLTSVTDHWATFPVAGPKSRAVVGAVFPDVDVSNAAFPFMAWRDTRVGEVPVRVARVSFSGELAFEVNVDSRYAIALWERLIAAGQPFGITPYGTETMHVLRAEKGYPIIGQDTDGTVTPQDLGMEWVVSKKKRDFLGKRSFDRAANRNPLRKQFVGLLPLDRETVLPEGAQIIEAVADGQLPPPPVPMLGHVTSSYRSAELGRPFALALVAAGRSRLGDTLHVPVGDTLIPVEVTGTVLVDPEGTRRDG</sequence>
<reference evidence="8 9" key="1">
    <citation type="journal article" date="2019" name="ACS Chem. Biol.">
        <title>Identification and Mobilization of a Cryptic Antibiotic Biosynthesis Gene Locus from a Human-Pathogenic Nocardia Isolate.</title>
        <authorList>
            <person name="Herisse M."/>
            <person name="Ishida K."/>
            <person name="Porter J.L."/>
            <person name="Howden B."/>
            <person name="Hertweck C."/>
            <person name="Stinear T.P."/>
            <person name="Pidot S.J."/>
        </authorList>
    </citation>
    <scope>NUCLEOTIDE SEQUENCE [LARGE SCALE GENOMIC DNA]</scope>
    <source>
        <strain evidence="8 9">AUSMDU00012715</strain>
    </source>
</reference>
<protein>
    <recommendedName>
        <fullName evidence="3">Sarcosine oxidase subunit alpha</fullName>
        <ecNumber evidence="3">1.5.3.24</ecNumber>
    </recommendedName>
</protein>
<dbReference type="InterPro" id="IPR023753">
    <property type="entry name" value="FAD/NAD-binding_dom"/>
</dbReference>
<comment type="cofactor">
    <cofactor evidence="3">
        <name>NAD(+)</name>
        <dbReference type="ChEBI" id="CHEBI:57540"/>
    </cofactor>
    <text evidence="3">Binds 1 NAD(+) per subunit.</text>
</comment>
<dbReference type="GO" id="GO:0000166">
    <property type="term" value="F:nucleotide binding"/>
    <property type="evidence" value="ECO:0007669"/>
    <property type="project" value="UniProtKB-KW"/>
</dbReference>
<dbReference type="Proteomes" id="UP000500953">
    <property type="component" value="Chromosome"/>
</dbReference>
<evidence type="ECO:0000256" key="1">
    <source>
        <dbReference type="ARBA" id="ARBA00008609"/>
    </source>
</evidence>
<dbReference type="Pfam" id="PF08669">
    <property type="entry name" value="GCV_T_C"/>
    <property type="match status" value="1"/>
</dbReference>
<evidence type="ECO:0000259" key="7">
    <source>
        <dbReference type="Pfam" id="PF17806"/>
    </source>
</evidence>
<dbReference type="GO" id="GO:0008115">
    <property type="term" value="F:sarcosine oxidase activity"/>
    <property type="evidence" value="ECO:0007669"/>
    <property type="project" value="UniProtKB-UniRule"/>
</dbReference>
<dbReference type="InterPro" id="IPR041117">
    <property type="entry name" value="SoxA_A3"/>
</dbReference>
<dbReference type="SUPFAM" id="SSF51905">
    <property type="entry name" value="FAD/NAD(P)-binding domain"/>
    <property type="match status" value="1"/>
</dbReference>
<dbReference type="PRINTS" id="PR00411">
    <property type="entry name" value="PNDRDTASEI"/>
</dbReference>
<dbReference type="Gene3D" id="3.30.1360.120">
    <property type="entry name" value="Probable tRNA modification gtpase trme, domain 1"/>
    <property type="match status" value="1"/>
</dbReference>
<dbReference type="InterPro" id="IPR027266">
    <property type="entry name" value="TrmE/GcvT-like"/>
</dbReference>
<dbReference type="PANTHER" id="PTHR43757:SF2">
    <property type="entry name" value="AMINOMETHYLTRANSFERASE, MITOCHONDRIAL"/>
    <property type="match status" value="1"/>
</dbReference>
<dbReference type="InterPro" id="IPR042204">
    <property type="entry name" value="2Fe-2S-bd_N"/>
</dbReference>
<evidence type="ECO:0000259" key="5">
    <source>
        <dbReference type="Pfam" id="PF07992"/>
    </source>
</evidence>
<dbReference type="PRINTS" id="PR00368">
    <property type="entry name" value="FADPNR"/>
</dbReference>
<dbReference type="InterPro" id="IPR029043">
    <property type="entry name" value="GcvT/YgfZ_C"/>
</dbReference>
<dbReference type="EC" id="1.5.3.24" evidence="3"/>
<evidence type="ECO:0000313" key="9">
    <source>
        <dbReference type="Proteomes" id="UP000500953"/>
    </source>
</evidence>
<organism evidence="8 9">
    <name type="scientific">Nocardia terpenica</name>
    <dbReference type="NCBI Taxonomy" id="455432"/>
    <lineage>
        <taxon>Bacteria</taxon>
        <taxon>Bacillati</taxon>
        <taxon>Actinomycetota</taxon>
        <taxon>Actinomycetes</taxon>
        <taxon>Mycobacteriales</taxon>
        <taxon>Nocardiaceae</taxon>
        <taxon>Nocardia</taxon>
    </lineage>
</organism>
<dbReference type="EMBL" id="CP046173">
    <property type="protein sequence ID" value="QIS19996.1"/>
    <property type="molecule type" value="Genomic_DNA"/>
</dbReference>
<evidence type="ECO:0000256" key="2">
    <source>
        <dbReference type="ARBA" id="ARBA00023002"/>
    </source>
</evidence>
<evidence type="ECO:0000259" key="4">
    <source>
        <dbReference type="Pfam" id="PF01571"/>
    </source>
</evidence>
<gene>
    <name evidence="8" type="ORF">F6W96_18535</name>
</gene>
<feature type="domain" description="GCVT N-terminal" evidence="4">
    <location>
        <begin position="563"/>
        <end position="834"/>
    </location>
</feature>
<dbReference type="InterPro" id="IPR028896">
    <property type="entry name" value="GcvT/YgfZ/DmdA"/>
</dbReference>
<dbReference type="SUPFAM" id="SSF103025">
    <property type="entry name" value="Folate-binding domain"/>
    <property type="match status" value="1"/>
</dbReference>
<evidence type="ECO:0000259" key="6">
    <source>
        <dbReference type="Pfam" id="PF08669"/>
    </source>
</evidence>
<dbReference type="InterPro" id="IPR013977">
    <property type="entry name" value="GcvT_C"/>
</dbReference>
<dbReference type="GO" id="GO:0005737">
    <property type="term" value="C:cytoplasm"/>
    <property type="evidence" value="ECO:0007669"/>
    <property type="project" value="UniProtKB-SubCell"/>
</dbReference>
<dbReference type="RefSeq" id="WP_167487355.1">
    <property type="nucleotide sequence ID" value="NZ_CP046173.1"/>
</dbReference>
<dbReference type="PANTHER" id="PTHR43757">
    <property type="entry name" value="AMINOMETHYLTRANSFERASE"/>
    <property type="match status" value="1"/>
</dbReference>
<dbReference type="Pfam" id="PF07992">
    <property type="entry name" value="Pyr_redox_2"/>
    <property type="match status" value="1"/>
</dbReference>
<keyword evidence="3" id="KW-0547">Nucleotide-binding</keyword>
<keyword evidence="3" id="KW-0520">NAD</keyword>
<dbReference type="PIRSF" id="PIRSF037980">
    <property type="entry name" value="SoxA"/>
    <property type="match status" value="1"/>
</dbReference>
<proteinExistence type="inferred from homology"/>
<dbReference type="Gene3D" id="3.10.20.440">
    <property type="entry name" value="2Fe-2S iron-sulphur cluster binding domain, sarcosine oxidase, alpha subunit, N-terminal domain"/>
    <property type="match status" value="1"/>
</dbReference>
<evidence type="ECO:0000256" key="3">
    <source>
        <dbReference type="PIRNR" id="PIRNR037980"/>
    </source>
</evidence>
<dbReference type="Gene3D" id="3.50.50.60">
    <property type="entry name" value="FAD/NAD(P)-binding domain"/>
    <property type="match status" value="1"/>
</dbReference>
<dbReference type="Pfam" id="PF01571">
    <property type="entry name" value="GCV_T"/>
    <property type="match status" value="1"/>
</dbReference>
<dbReference type="AlphaFoldDB" id="A0A6G9Z479"/>
<feature type="domain" description="SoxA A3" evidence="7">
    <location>
        <begin position="466"/>
        <end position="549"/>
    </location>
</feature>
<dbReference type="GO" id="GO:0046653">
    <property type="term" value="P:tetrahydrofolate metabolic process"/>
    <property type="evidence" value="ECO:0007669"/>
    <property type="project" value="UniProtKB-UniRule"/>
</dbReference>
<evidence type="ECO:0000313" key="8">
    <source>
        <dbReference type="EMBL" id="QIS19996.1"/>
    </source>
</evidence>
<accession>A0A6G9Z479</accession>
<feature type="domain" description="FAD/NAD(P)-binding" evidence="5">
    <location>
        <begin position="122"/>
        <end position="379"/>
    </location>
</feature>
<feature type="domain" description="Aminomethyltransferase C-terminal" evidence="6">
    <location>
        <begin position="854"/>
        <end position="943"/>
    </location>
</feature>
<dbReference type="SUPFAM" id="SSF101790">
    <property type="entry name" value="Aminomethyltransferase beta-barrel domain"/>
    <property type="match status" value="1"/>
</dbReference>
<comment type="similarity">
    <text evidence="1 3">Belongs to the GcvT family.</text>
</comment>
<dbReference type="Pfam" id="PF13510">
    <property type="entry name" value="Fer2_4"/>
    <property type="match status" value="1"/>
</dbReference>
<comment type="subcellular location">
    <subcellularLocation>
        <location evidence="3">Cytoplasm</location>
    </subcellularLocation>
</comment>
<keyword evidence="2 3" id="KW-0560">Oxidoreductase</keyword>
<dbReference type="InterPro" id="IPR036188">
    <property type="entry name" value="FAD/NAD-bd_sf"/>
</dbReference>
<dbReference type="Pfam" id="PF17806">
    <property type="entry name" value="SO_alpha_A3"/>
    <property type="match status" value="1"/>
</dbReference>
<keyword evidence="3" id="KW-0963">Cytoplasm</keyword>
<dbReference type="InterPro" id="IPR006277">
    <property type="entry name" value="Sarcosine_oxidase_asu"/>
</dbReference>
<dbReference type="InterPro" id="IPR006222">
    <property type="entry name" value="GCVT_N"/>
</dbReference>